<feature type="region of interest" description="Disordered" evidence="8">
    <location>
        <begin position="571"/>
        <end position="611"/>
    </location>
</feature>
<dbReference type="GO" id="GO:0005634">
    <property type="term" value="C:nucleus"/>
    <property type="evidence" value="ECO:0007669"/>
    <property type="project" value="UniProtKB-SubCell"/>
</dbReference>
<comment type="similarity">
    <text evidence="3">Belongs to the INCENP family.</text>
</comment>
<comment type="subcellular location">
    <subcellularLocation>
        <location evidence="2">Cytoplasm</location>
        <location evidence="2">Cytoskeleton</location>
        <location evidence="2">Spindle</location>
    </subcellularLocation>
    <subcellularLocation>
        <location evidence="1">Nucleus</location>
    </subcellularLocation>
</comment>
<feature type="compositionally biased region" description="Low complexity" evidence="8">
    <location>
        <begin position="676"/>
        <end position="690"/>
    </location>
</feature>
<evidence type="ECO:0000256" key="1">
    <source>
        <dbReference type="ARBA" id="ARBA00004123"/>
    </source>
</evidence>
<feature type="compositionally biased region" description="Polar residues" evidence="8">
    <location>
        <begin position="468"/>
        <end position="484"/>
    </location>
</feature>
<dbReference type="PANTHER" id="PTHR15073">
    <property type="entry name" value="MICROTUBULE-ASSOCIATED PROTEIN"/>
    <property type="match status" value="1"/>
</dbReference>
<keyword evidence="7" id="KW-0539">Nucleus</keyword>
<feature type="domain" description="Inner centromere protein ARK-binding" evidence="9">
    <location>
        <begin position="1235"/>
        <end position="1257"/>
    </location>
</feature>
<feature type="compositionally biased region" description="Low complexity" evidence="8">
    <location>
        <begin position="273"/>
        <end position="286"/>
    </location>
</feature>
<gene>
    <name evidence="10" type="ORF">TD95_000683</name>
</gene>
<dbReference type="Pfam" id="PF03941">
    <property type="entry name" value="INCENP_ARK-bind"/>
    <property type="match status" value="1"/>
</dbReference>
<evidence type="ECO:0000313" key="11">
    <source>
        <dbReference type="Proteomes" id="UP000033483"/>
    </source>
</evidence>
<feature type="compositionally biased region" description="Low complexity" evidence="8">
    <location>
        <begin position="1184"/>
        <end position="1193"/>
    </location>
</feature>
<evidence type="ECO:0000256" key="6">
    <source>
        <dbReference type="ARBA" id="ARBA00023212"/>
    </source>
</evidence>
<evidence type="ECO:0000256" key="2">
    <source>
        <dbReference type="ARBA" id="ARBA00004186"/>
    </source>
</evidence>
<feature type="compositionally biased region" description="Basic and acidic residues" evidence="8">
    <location>
        <begin position="417"/>
        <end position="430"/>
    </location>
</feature>
<feature type="compositionally biased region" description="Polar residues" evidence="8">
    <location>
        <begin position="162"/>
        <end position="199"/>
    </location>
</feature>
<dbReference type="GO" id="GO:0000226">
    <property type="term" value="P:microtubule cytoskeleton organization"/>
    <property type="evidence" value="ECO:0007669"/>
    <property type="project" value="TreeGrafter"/>
</dbReference>
<evidence type="ECO:0000256" key="8">
    <source>
        <dbReference type="SAM" id="MobiDB-lite"/>
    </source>
</evidence>
<feature type="compositionally biased region" description="Acidic residues" evidence="8">
    <location>
        <begin position="313"/>
        <end position="340"/>
    </location>
</feature>
<evidence type="ECO:0000259" key="9">
    <source>
        <dbReference type="Pfam" id="PF03941"/>
    </source>
</evidence>
<proteinExistence type="inferred from homology"/>
<dbReference type="EMBL" id="LAEV01000760">
    <property type="protein sequence ID" value="KKA29616.1"/>
    <property type="molecule type" value="Genomic_DNA"/>
</dbReference>
<keyword evidence="6" id="KW-0206">Cytoskeleton</keyword>
<feature type="compositionally biased region" description="Polar residues" evidence="8">
    <location>
        <begin position="878"/>
        <end position="892"/>
    </location>
</feature>
<dbReference type="InterPro" id="IPR005635">
    <property type="entry name" value="Inner_centromere_prot_ARK-bd"/>
</dbReference>
<sequence length="1314" mass="144758">MATRGARLPLGSAAWISEERTSALHISEQEVEEFSFSARNDFEWLNEHMSAIFDDNEIDVASIFKTPLKLRAVKTPRSNKTQEAATTITTAKATEVASEPIARAASPVAEKPVSDAHISTTPAGTPSGRFAQKLTHRSNSPTIALVQPNADLDDERDVSPTPARSSTPSLSKPINTTDSGYYGSHSQTMDTDITTSPNSRIPLATKSRSAAPSPRPNQRRPLSPELREAPTSIPQPTSRGTSPRPTRAASPRPTRATSPMGMPASPRARSVIPLASSPLRSSPLQSFHGHSESIAQKLHNNTLDNDKNADVQMGEDEANESETPEDDEEEEEDDEDEDDDARSGSLSPVRPVMRKSSLNFATLPAREPLSHKSSGARASRTSNLEMLRSSYYPRTTSGKSLGASLNDDDNENNEMQIDEKPDNKPAEDPTTHSMSYTQRLQDQINKLVESQPKAARPSKSFHGLAGLGQTQPASQAPIKSTASIASPVRNAAPAPVSTTPGAFPRDDDEDWVDPPVDGNFFSPSPPMESMGRDFGVPKHRALDRLENTLGHGKSSSISVVSEAADVNHVKTSHAKSISVSTSSLTHLPPESGGSVSPIKSPTRVARESPLKHVKNKLSSILKGSKGLLATNATVGADGKSVVSPSARLEGADMESTESLHAHPATTSSESLYPEISAQASEAQSSTSSRALRISAEREKSENEARIQAEMEKADRARELEREQALRALNEEKEREREREKQRERARIREQEVAAQRERERELEREHEREREREREHERELERQREAERERELEREREREREVEREREQQQQQQQQQRQWELEKEREREREKALAAKRGPTPTGVERPKSRTALASPKKIMRPRQQTADDDAMDIDTPARSTASVARPTTSHGLRTKEIKRPTKPVAAKSRPEPPKHIVVKPTSMYHPSTAALSSTLQDTLDPSGPNSRPQSQLSMKSSQGSLKEKDTSSNSLKSSAASSAGGSSRSRAAELAARKREQDEKRRKEVKADMERKRMTPNDETRRLEQRRMEAERIKEEELKAMEAKKKAQRQAAIERAKQTRAPPPAVRSQPNGPPDYSQSAIVRPQSRMAIATAANGSEITRPKSAMKGSVQASKRQLDEEKNMMQSRSGPSYQAAKDSKRRRTGDELDEDEFDVQQSALKGPPVRPSSALKKDHPTKSGYGAGASSAYGQSATTPGTTRDVFKNSTTKNPGVDMSQFSKGTIPFASSSATASGQPNTMDPSLIFGPPAPLNMEEVFNKNKERWSKFRARTSSANWAGADKLTEEDIRKDMAARDKIRRDGGWTYDLSRDMAPN</sequence>
<feature type="compositionally biased region" description="Polar residues" evidence="8">
    <location>
        <begin position="431"/>
        <end position="444"/>
    </location>
</feature>
<organism evidence="10 11">
    <name type="scientific">Thielaviopsis punctulata</name>
    <dbReference type="NCBI Taxonomy" id="72032"/>
    <lineage>
        <taxon>Eukaryota</taxon>
        <taxon>Fungi</taxon>
        <taxon>Dikarya</taxon>
        <taxon>Ascomycota</taxon>
        <taxon>Pezizomycotina</taxon>
        <taxon>Sordariomycetes</taxon>
        <taxon>Hypocreomycetidae</taxon>
        <taxon>Microascales</taxon>
        <taxon>Ceratocystidaceae</taxon>
        <taxon>Thielaviopsis</taxon>
    </lineage>
</organism>
<feature type="compositionally biased region" description="Basic and acidic residues" evidence="8">
    <location>
        <begin position="819"/>
        <end position="833"/>
    </location>
</feature>
<dbReference type="Proteomes" id="UP000033483">
    <property type="component" value="Unassembled WGS sequence"/>
</dbReference>
<feature type="compositionally biased region" description="Basic and acidic residues" evidence="8">
    <location>
        <begin position="992"/>
        <end position="1046"/>
    </location>
</feature>
<keyword evidence="11" id="KW-1185">Reference proteome</keyword>
<feature type="compositionally biased region" description="Low complexity" evidence="8">
    <location>
        <begin position="241"/>
        <end position="259"/>
    </location>
</feature>
<name>A0A0F4ZHM2_9PEZI</name>
<feature type="compositionally biased region" description="Basic and acidic residues" evidence="8">
    <location>
        <begin position="694"/>
        <end position="808"/>
    </location>
</feature>
<evidence type="ECO:0000313" key="10">
    <source>
        <dbReference type="EMBL" id="KKA29616.1"/>
    </source>
</evidence>
<feature type="compositionally biased region" description="Polar residues" evidence="8">
    <location>
        <begin position="1194"/>
        <end position="1240"/>
    </location>
</feature>
<dbReference type="OrthoDB" id="6123at2759"/>
<comment type="caution">
    <text evidence="10">The sequence shown here is derived from an EMBL/GenBank/DDBJ whole genome shotgun (WGS) entry which is preliminary data.</text>
</comment>
<evidence type="ECO:0000256" key="5">
    <source>
        <dbReference type="ARBA" id="ARBA00023054"/>
    </source>
</evidence>
<dbReference type="PANTHER" id="PTHR15073:SF1">
    <property type="entry name" value="RETICULOCYTE-BINDING PROTEIN HOMOLOG 2A"/>
    <property type="match status" value="1"/>
</dbReference>
<feature type="compositionally biased region" description="Polar residues" evidence="8">
    <location>
        <begin position="574"/>
        <end position="585"/>
    </location>
</feature>
<evidence type="ECO:0000256" key="3">
    <source>
        <dbReference type="ARBA" id="ARBA00010042"/>
    </source>
</evidence>
<feature type="compositionally biased region" description="Polar residues" evidence="8">
    <location>
        <begin position="930"/>
        <end position="961"/>
    </location>
</feature>
<dbReference type="InterPro" id="IPR051483">
    <property type="entry name" value="MAP7_domain-containing"/>
</dbReference>
<dbReference type="GO" id="GO:0005819">
    <property type="term" value="C:spindle"/>
    <property type="evidence" value="ECO:0007669"/>
    <property type="project" value="UniProtKB-SubCell"/>
</dbReference>
<accession>A0A0F4ZHM2</accession>
<keyword evidence="4" id="KW-0963">Cytoplasm</keyword>
<reference evidence="10 11" key="1">
    <citation type="submission" date="2015-03" db="EMBL/GenBank/DDBJ databases">
        <authorList>
            <person name="Radwan O."/>
            <person name="Al-Naeli F.A."/>
            <person name="Rendon G.A."/>
            <person name="Fields C."/>
        </authorList>
    </citation>
    <scope>NUCLEOTIDE SEQUENCE [LARGE SCALE GENOMIC DNA]</scope>
    <source>
        <strain evidence="10">CR-DP1</strain>
    </source>
</reference>
<feature type="compositionally biased region" description="Low complexity" evidence="8">
    <location>
        <begin position="968"/>
        <end position="991"/>
    </location>
</feature>
<feature type="compositionally biased region" description="Low complexity" evidence="8">
    <location>
        <begin position="809"/>
        <end position="818"/>
    </location>
</feature>
<feature type="region of interest" description="Disordered" evidence="8">
    <location>
        <begin position="105"/>
        <end position="534"/>
    </location>
</feature>
<evidence type="ECO:0000256" key="7">
    <source>
        <dbReference type="ARBA" id="ARBA00023242"/>
    </source>
</evidence>
<keyword evidence="5" id="KW-0175">Coiled coil</keyword>
<feature type="region of interest" description="Disordered" evidence="8">
    <location>
        <begin position="631"/>
        <end position="1247"/>
    </location>
</feature>
<protein>
    <recommendedName>
        <fullName evidence="9">Inner centromere protein ARK-binding domain-containing protein</fullName>
    </recommendedName>
</protein>
<evidence type="ECO:0000256" key="4">
    <source>
        <dbReference type="ARBA" id="ARBA00022490"/>
    </source>
</evidence>